<proteinExistence type="predicted"/>
<accession>A0A183FSX4</accession>
<dbReference type="AlphaFoldDB" id="A0A183FSX4"/>
<name>A0A183FSX4_HELPZ</name>
<dbReference type="WBParaSite" id="HPBE_0001111101-mRNA-1">
    <property type="protein sequence ID" value="HPBE_0001111101-mRNA-1"/>
    <property type="gene ID" value="HPBE_0001111101"/>
</dbReference>
<evidence type="ECO:0000313" key="2">
    <source>
        <dbReference type="Proteomes" id="UP000050761"/>
    </source>
</evidence>
<organism evidence="2 3">
    <name type="scientific">Heligmosomoides polygyrus</name>
    <name type="common">Parasitic roundworm</name>
    <dbReference type="NCBI Taxonomy" id="6339"/>
    <lineage>
        <taxon>Eukaryota</taxon>
        <taxon>Metazoa</taxon>
        <taxon>Ecdysozoa</taxon>
        <taxon>Nematoda</taxon>
        <taxon>Chromadorea</taxon>
        <taxon>Rhabditida</taxon>
        <taxon>Rhabditina</taxon>
        <taxon>Rhabditomorpha</taxon>
        <taxon>Strongyloidea</taxon>
        <taxon>Heligmosomidae</taxon>
        <taxon>Heligmosomoides</taxon>
    </lineage>
</organism>
<protein>
    <submittedName>
        <fullName evidence="3">POP1 domain-containing protein</fullName>
    </submittedName>
</protein>
<dbReference type="Proteomes" id="UP000050761">
    <property type="component" value="Unassembled WGS sequence"/>
</dbReference>
<evidence type="ECO:0000313" key="3">
    <source>
        <dbReference type="WBParaSite" id="HPBE_0001111101-mRNA-1"/>
    </source>
</evidence>
<accession>A0A3P7ZTT0</accession>
<keyword evidence="2" id="KW-1185">Reference proteome</keyword>
<reference evidence="1 2" key="1">
    <citation type="submission" date="2018-11" db="EMBL/GenBank/DDBJ databases">
        <authorList>
            <consortium name="Pathogen Informatics"/>
        </authorList>
    </citation>
    <scope>NUCLEOTIDE SEQUENCE [LARGE SCALE GENOMIC DNA]</scope>
</reference>
<evidence type="ECO:0000313" key="1">
    <source>
        <dbReference type="EMBL" id="VDO87484.1"/>
    </source>
</evidence>
<dbReference type="EMBL" id="UZAH01026988">
    <property type="protein sequence ID" value="VDO87484.1"/>
    <property type="molecule type" value="Genomic_DNA"/>
</dbReference>
<gene>
    <name evidence="1" type="ORF">HPBE_LOCUS11112</name>
</gene>
<reference evidence="3" key="2">
    <citation type="submission" date="2019-09" db="UniProtKB">
        <authorList>
            <consortium name="WormBaseParasite"/>
        </authorList>
    </citation>
    <scope>IDENTIFICATION</scope>
</reference>
<sequence length="129" mass="14497">MLQSLCRRAADGYLEHLTAACGTRRKDHEDEKNVPVGATSFANSLERKRYEKMRRKLWRKMTPAKQLLGNEKRNLTISTENVEVMSMGGRSQRCACESLIRAAHAGKPTCLPHLVTVVSGLNQVTHHDP</sequence>